<dbReference type="InterPro" id="IPR014031">
    <property type="entry name" value="Ketoacyl_synth_C"/>
</dbReference>
<evidence type="ECO:0000256" key="2">
    <source>
        <dbReference type="ARBA" id="ARBA00022450"/>
    </source>
</evidence>
<dbReference type="Gene3D" id="3.90.180.10">
    <property type="entry name" value="Medium-chain alcohol dehydrogenases, catalytic domain"/>
    <property type="match status" value="1"/>
</dbReference>
<dbReference type="CDD" id="cd03440">
    <property type="entry name" value="hot_dog"/>
    <property type="match status" value="1"/>
</dbReference>
<evidence type="ECO:0000256" key="22">
    <source>
        <dbReference type="ARBA" id="ARBA00047394"/>
    </source>
</evidence>
<feature type="region of interest" description="N-terminal hotdog fold" evidence="51">
    <location>
        <begin position="897"/>
        <end position="1023"/>
    </location>
</feature>
<keyword evidence="7" id="KW-0663">Pyridoxal phosphate</keyword>
<dbReference type="Pfam" id="PF14765">
    <property type="entry name" value="PS-DH"/>
    <property type="match status" value="1"/>
</dbReference>
<reference evidence="56 57" key="1">
    <citation type="submission" date="2017-06" db="EMBL/GenBank/DDBJ databases">
        <title>Ant-infecting Ophiocordyceps genomes reveal a high diversity of potential behavioral manipulation genes and a possible major role for enterotoxins.</title>
        <authorList>
            <person name="De Bekker C."/>
            <person name="Evans H.C."/>
            <person name="Brachmann A."/>
            <person name="Hughes D.P."/>
        </authorList>
    </citation>
    <scope>NUCLEOTIDE SEQUENCE [LARGE SCALE GENOMIC DNA]</scope>
    <source>
        <strain evidence="56 57">Map16</strain>
    </source>
</reference>
<evidence type="ECO:0000256" key="6">
    <source>
        <dbReference type="ARBA" id="ARBA00022857"/>
    </source>
</evidence>
<evidence type="ECO:0000256" key="16">
    <source>
        <dbReference type="ARBA" id="ARBA00023398"/>
    </source>
</evidence>
<dbReference type="GO" id="GO:0005737">
    <property type="term" value="C:cytoplasm"/>
    <property type="evidence" value="ECO:0007669"/>
    <property type="project" value="TreeGrafter"/>
</dbReference>
<dbReference type="InterPro" id="IPR013154">
    <property type="entry name" value="ADH-like_N"/>
</dbReference>
<keyword evidence="3" id="KW-0597">Phosphoprotein</keyword>
<dbReference type="SUPFAM" id="SSF53474">
    <property type="entry name" value="alpha/beta-Hydrolases"/>
    <property type="match status" value="1"/>
</dbReference>
<comment type="catalytic activity">
    <reaction evidence="29">
        <text>(2E)-hexenoyl-[ACP] + NADPH + H(+) = hexanoyl-[ACP] + NADP(+)</text>
        <dbReference type="Rhea" id="RHEA:41832"/>
        <dbReference type="Rhea" id="RHEA-COMP:9631"/>
        <dbReference type="Rhea" id="RHEA-COMP:9632"/>
        <dbReference type="ChEBI" id="CHEBI:15378"/>
        <dbReference type="ChEBI" id="CHEBI:57783"/>
        <dbReference type="ChEBI" id="CHEBI:58349"/>
        <dbReference type="ChEBI" id="CHEBI:78458"/>
        <dbReference type="ChEBI" id="CHEBI:78459"/>
    </reaction>
    <physiologicalReaction direction="left-to-right" evidence="29">
        <dbReference type="Rhea" id="RHEA:41833"/>
    </physiologicalReaction>
</comment>
<evidence type="ECO:0000256" key="28">
    <source>
        <dbReference type="ARBA" id="ARBA00047810"/>
    </source>
</evidence>
<dbReference type="InterPro" id="IPR049551">
    <property type="entry name" value="PKS_DH_C"/>
</dbReference>
<evidence type="ECO:0000256" key="38">
    <source>
        <dbReference type="ARBA" id="ARBA00048650"/>
    </source>
</evidence>
<evidence type="ECO:0000256" key="21">
    <source>
        <dbReference type="ARBA" id="ARBA00047300"/>
    </source>
</evidence>
<evidence type="ECO:0000256" key="50">
    <source>
        <dbReference type="ARBA" id="ARBA00049533"/>
    </source>
</evidence>
<comment type="catalytic activity">
    <reaction evidence="39">
        <text>holo-[ACP] + acetyl-CoA = acetyl-[ACP] + CoA</text>
        <dbReference type="Rhea" id="RHEA:41788"/>
        <dbReference type="Rhea" id="RHEA-COMP:9621"/>
        <dbReference type="Rhea" id="RHEA-COMP:9685"/>
        <dbReference type="ChEBI" id="CHEBI:57287"/>
        <dbReference type="ChEBI" id="CHEBI:57288"/>
        <dbReference type="ChEBI" id="CHEBI:64479"/>
        <dbReference type="ChEBI" id="CHEBI:78446"/>
        <dbReference type="EC" id="2.3.1.38"/>
    </reaction>
    <physiologicalReaction direction="left-to-right" evidence="39">
        <dbReference type="Rhea" id="RHEA:41789"/>
    </physiologicalReaction>
</comment>
<dbReference type="Pfam" id="PF00109">
    <property type="entry name" value="ketoacyl-synt"/>
    <property type="match status" value="1"/>
</dbReference>
<dbReference type="CDD" id="cd00833">
    <property type="entry name" value="PKS"/>
    <property type="match status" value="1"/>
</dbReference>
<comment type="pathway">
    <text evidence="1">Lipid metabolism.</text>
</comment>
<dbReference type="Gene3D" id="3.40.366.10">
    <property type="entry name" value="Malonyl-Coenzyme A Acyl Carrier Protein, domain 2"/>
    <property type="match status" value="1"/>
</dbReference>
<dbReference type="GO" id="GO:0006633">
    <property type="term" value="P:fatty acid biosynthetic process"/>
    <property type="evidence" value="ECO:0007669"/>
    <property type="project" value="TreeGrafter"/>
</dbReference>
<dbReference type="InterPro" id="IPR016036">
    <property type="entry name" value="Malonyl_transacylase_ACP-bd"/>
</dbReference>
<dbReference type="SUPFAM" id="SSF52151">
    <property type="entry name" value="FabD/lysophospholipase-like"/>
    <property type="match status" value="1"/>
</dbReference>
<comment type="catalytic activity">
    <reaction evidence="17">
        <text>(3R)-hydroxyoctadecanoyl-[ACP] = (2E)-octadecenoyl-[ACP] + H2O</text>
        <dbReference type="Rhea" id="RHEA:41924"/>
        <dbReference type="Rhea" id="RHEA-COMP:9654"/>
        <dbReference type="Rhea" id="RHEA-COMP:9655"/>
        <dbReference type="ChEBI" id="CHEBI:15377"/>
        <dbReference type="ChEBI" id="CHEBI:78488"/>
        <dbReference type="ChEBI" id="CHEBI:78489"/>
    </reaction>
    <physiologicalReaction direction="left-to-right" evidence="17">
        <dbReference type="Rhea" id="RHEA:41925"/>
    </physiologicalReaction>
</comment>
<evidence type="ECO:0000256" key="8">
    <source>
        <dbReference type="ARBA" id="ARBA00023002"/>
    </source>
</evidence>
<evidence type="ECO:0000256" key="5">
    <source>
        <dbReference type="ARBA" id="ARBA00022799"/>
    </source>
</evidence>
<comment type="catalytic activity">
    <reaction evidence="43">
        <text>decanoyl-[ACP] + malonyl-[ACP] + H(+) = 3-oxododecanoyl-[ACP] + holo-[ACP] + CO2</text>
        <dbReference type="Rhea" id="RHEA:41868"/>
        <dbReference type="Rhea" id="RHEA-COMP:9623"/>
        <dbReference type="Rhea" id="RHEA-COMP:9640"/>
        <dbReference type="Rhea" id="RHEA-COMP:9641"/>
        <dbReference type="Rhea" id="RHEA-COMP:9685"/>
        <dbReference type="ChEBI" id="CHEBI:15378"/>
        <dbReference type="ChEBI" id="CHEBI:16526"/>
        <dbReference type="ChEBI" id="CHEBI:64479"/>
        <dbReference type="ChEBI" id="CHEBI:78449"/>
        <dbReference type="ChEBI" id="CHEBI:78468"/>
        <dbReference type="ChEBI" id="CHEBI:78469"/>
    </reaction>
    <physiologicalReaction direction="left-to-right" evidence="43">
        <dbReference type="Rhea" id="RHEA:41869"/>
    </physiologicalReaction>
</comment>
<dbReference type="Pfam" id="PF00550">
    <property type="entry name" value="PP-binding"/>
    <property type="match status" value="1"/>
</dbReference>
<comment type="catalytic activity">
    <reaction evidence="15">
        <text>a (3R)-hydroxyacyl-[ACP] = a (2E)-enoyl-[ACP] + H2O</text>
        <dbReference type="Rhea" id="RHEA:13097"/>
        <dbReference type="Rhea" id="RHEA-COMP:9925"/>
        <dbReference type="Rhea" id="RHEA-COMP:9945"/>
        <dbReference type="ChEBI" id="CHEBI:15377"/>
        <dbReference type="ChEBI" id="CHEBI:78784"/>
        <dbReference type="ChEBI" id="CHEBI:78827"/>
        <dbReference type="EC" id="4.2.1.59"/>
    </reaction>
    <physiologicalReaction direction="left-to-right" evidence="15">
        <dbReference type="Rhea" id="RHEA:13098"/>
    </physiologicalReaction>
</comment>
<keyword evidence="4" id="KW-0808">Transferase</keyword>
<evidence type="ECO:0000256" key="10">
    <source>
        <dbReference type="ARBA" id="ARBA00023315"/>
    </source>
</evidence>
<comment type="catalytic activity">
    <reaction evidence="25">
        <text>tetradecanoyl-[ACP] + malonyl-[ACP] + H(+) = 3-oxohexadecanoyl-[ACP] + holo-[ACP] + CO2</text>
        <dbReference type="Rhea" id="RHEA:41900"/>
        <dbReference type="Rhea" id="RHEA-COMP:9623"/>
        <dbReference type="Rhea" id="RHEA-COMP:9648"/>
        <dbReference type="Rhea" id="RHEA-COMP:9649"/>
        <dbReference type="Rhea" id="RHEA-COMP:9685"/>
        <dbReference type="ChEBI" id="CHEBI:15378"/>
        <dbReference type="ChEBI" id="CHEBI:16526"/>
        <dbReference type="ChEBI" id="CHEBI:64479"/>
        <dbReference type="ChEBI" id="CHEBI:78449"/>
        <dbReference type="ChEBI" id="CHEBI:78477"/>
        <dbReference type="ChEBI" id="CHEBI:78478"/>
    </reaction>
    <physiologicalReaction direction="left-to-right" evidence="25">
        <dbReference type="Rhea" id="RHEA:41901"/>
    </physiologicalReaction>
</comment>
<keyword evidence="9" id="KW-0511">Multifunctional enzyme</keyword>
<dbReference type="InterPro" id="IPR020843">
    <property type="entry name" value="ER"/>
</dbReference>
<comment type="catalytic activity">
    <reaction evidence="36">
        <text>a fatty acyl-[ACP] + malonyl-[ACP] + H(+) = a 3-oxoacyl-[ACP] + holo-[ACP] + CO2</text>
        <dbReference type="Rhea" id="RHEA:22836"/>
        <dbReference type="Rhea" id="RHEA-COMP:9623"/>
        <dbReference type="Rhea" id="RHEA-COMP:9685"/>
        <dbReference type="Rhea" id="RHEA-COMP:9916"/>
        <dbReference type="Rhea" id="RHEA-COMP:14125"/>
        <dbReference type="ChEBI" id="CHEBI:15378"/>
        <dbReference type="ChEBI" id="CHEBI:16526"/>
        <dbReference type="ChEBI" id="CHEBI:64479"/>
        <dbReference type="ChEBI" id="CHEBI:78449"/>
        <dbReference type="ChEBI" id="CHEBI:78776"/>
        <dbReference type="ChEBI" id="CHEBI:138651"/>
        <dbReference type="EC" id="2.3.1.41"/>
    </reaction>
    <physiologicalReaction direction="left-to-right" evidence="36">
        <dbReference type="Rhea" id="RHEA:22837"/>
    </physiologicalReaction>
</comment>
<dbReference type="GO" id="GO:0004312">
    <property type="term" value="F:fatty acid synthase activity"/>
    <property type="evidence" value="ECO:0007669"/>
    <property type="project" value="TreeGrafter"/>
</dbReference>
<proteinExistence type="predicted"/>
<evidence type="ECO:0000256" key="3">
    <source>
        <dbReference type="ARBA" id="ARBA00022553"/>
    </source>
</evidence>
<dbReference type="InterPro" id="IPR020841">
    <property type="entry name" value="PKS_Beta-ketoAc_synthase_dom"/>
</dbReference>
<feature type="region of interest" description="Disordered" evidence="52">
    <location>
        <begin position="882"/>
        <end position="901"/>
    </location>
</feature>
<dbReference type="InterPro" id="IPR057326">
    <property type="entry name" value="KR_dom"/>
</dbReference>
<dbReference type="GO" id="GO:0044550">
    <property type="term" value="P:secondary metabolite biosynthetic process"/>
    <property type="evidence" value="ECO:0007669"/>
    <property type="project" value="UniProtKB-ARBA"/>
</dbReference>
<comment type="catalytic activity">
    <reaction evidence="21">
        <text>3-oxooctadecanoyl-[ACP] + NADPH + H(+) = (3R)-hydroxyoctadecanoyl-[ACP] + NADP(+)</text>
        <dbReference type="Rhea" id="RHEA:41920"/>
        <dbReference type="Rhea" id="RHEA-COMP:9653"/>
        <dbReference type="Rhea" id="RHEA-COMP:9654"/>
        <dbReference type="ChEBI" id="CHEBI:15378"/>
        <dbReference type="ChEBI" id="CHEBI:57783"/>
        <dbReference type="ChEBI" id="CHEBI:58349"/>
        <dbReference type="ChEBI" id="CHEBI:78487"/>
        <dbReference type="ChEBI" id="CHEBI:78488"/>
    </reaction>
    <physiologicalReaction direction="left-to-right" evidence="21">
        <dbReference type="Rhea" id="RHEA:41921"/>
    </physiologicalReaction>
</comment>
<evidence type="ECO:0000256" key="45">
    <source>
        <dbReference type="ARBA" id="ARBA00049263"/>
    </source>
</evidence>
<evidence type="ECO:0000256" key="19">
    <source>
        <dbReference type="ARBA" id="ARBA00023402"/>
    </source>
</evidence>
<evidence type="ECO:0000313" key="56">
    <source>
        <dbReference type="EMBL" id="PHH79082.1"/>
    </source>
</evidence>
<comment type="catalytic activity">
    <reaction evidence="48">
        <text>butanoyl-[ACP] + malonyl-[ACP] + H(+) = 3-oxohexanoyl-[ACP] + holo-[ACP] + CO2</text>
        <dbReference type="Rhea" id="RHEA:41820"/>
        <dbReference type="Rhea" id="RHEA-COMP:9623"/>
        <dbReference type="Rhea" id="RHEA-COMP:9628"/>
        <dbReference type="Rhea" id="RHEA-COMP:9629"/>
        <dbReference type="Rhea" id="RHEA-COMP:9685"/>
        <dbReference type="ChEBI" id="CHEBI:15378"/>
        <dbReference type="ChEBI" id="CHEBI:16526"/>
        <dbReference type="ChEBI" id="CHEBI:64479"/>
        <dbReference type="ChEBI" id="CHEBI:78449"/>
        <dbReference type="ChEBI" id="CHEBI:78454"/>
        <dbReference type="ChEBI" id="CHEBI:78456"/>
    </reaction>
    <physiologicalReaction direction="left-to-right" evidence="48">
        <dbReference type="Rhea" id="RHEA:41821"/>
    </physiologicalReaction>
</comment>
<feature type="domain" description="Ketosynthase family 3 (KS3)" evidence="54">
    <location>
        <begin position="4"/>
        <end position="433"/>
    </location>
</feature>
<comment type="catalytic activity">
    <reaction evidence="50">
        <text>octanoyl-[ACP] + malonyl-[ACP] + H(+) = 3-oxodecanoyl-[ACP] + holo-[ACP] + CO2</text>
        <dbReference type="Rhea" id="RHEA:41852"/>
        <dbReference type="Rhea" id="RHEA-COMP:9623"/>
        <dbReference type="Rhea" id="RHEA-COMP:9636"/>
        <dbReference type="Rhea" id="RHEA-COMP:9637"/>
        <dbReference type="Rhea" id="RHEA-COMP:9685"/>
        <dbReference type="ChEBI" id="CHEBI:15378"/>
        <dbReference type="ChEBI" id="CHEBI:16526"/>
        <dbReference type="ChEBI" id="CHEBI:64479"/>
        <dbReference type="ChEBI" id="CHEBI:78449"/>
        <dbReference type="ChEBI" id="CHEBI:78463"/>
        <dbReference type="ChEBI" id="CHEBI:78464"/>
    </reaction>
    <physiologicalReaction direction="left-to-right" evidence="50">
        <dbReference type="Rhea" id="RHEA:41853"/>
    </physiologicalReaction>
</comment>
<dbReference type="CDD" id="cd05195">
    <property type="entry name" value="enoyl_red"/>
    <property type="match status" value="1"/>
</dbReference>
<evidence type="ECO:0000256" key="49">
    <source>
        <dbReference type="ARBA" id="ARBA00049521"/>
    </source>
</evidence>
<evidence type="ECO:0000256" key="27">
    <source>
        <dbReference type="ARBA" id="ARBA00047578"/>
    </source>
</evidence>
<evidence type="ECO:0000256" key="17">
    <source>
        <dbReference type="ARBA" id="ARBA00023399"/>
    </source>
</evidence>
<organism evidence="56 57">
    <name type="scientific">Ophiocordyceps camponoti-rufipedis</name>
    <dbReference type="NCBI Taxonomy" id="2004952"/>
    <lineage>
        <taxon>Eukaryota</taxon>
        <taxon>Fungi</taxon>
        <taxon>Dikarya</taxon>
        <taxon>Ascomycota</taxon>
        <taxon>Pezizomycotina</taxon>
        <taxon>Sordariomycetes</taxon>
        <taxon>Hypocreomycetidae</taxon>
        <taxon>Hypocreales</taxon>
        <taxon>Ophiocordycipitaceae</taxon>
        <taxon>Ophiocordyceps</taxon>
    </lineage>
</organism>
<evidence type="ECO:0000256" key="11">
    <source>
        <dbReference type="ARBA" id="ARBA00023332"/>
    </source>
</evidence>
<gene>
    <name evidence="56" type="ORF">CDD80_5641</name>
</gene>
<evidence type="ECO:0000256" key="20">
    <source>
        <dbReference type="ARBA" id="ARBA00023442"/>
    </source>
</evidence>
<comment type="catalytic activity">
    <reaction evidence="33">
        <text>(2E)-dodecenoyl-[ACP] + NADPH + H(+) = dodecanoyl-[ACP] + NADP(+)</text>
        <dbReference type="Rhea" id="RHEA:41880"/>
        <dbReference type="Rhea" id="RHEA-COMP:9643"/>
        <dbReference type="Rhea" id="RHEA-COMP:9644"/>
        <dbReference type="ChEBI" id="CHEBI:15378"/>
        <dbReference type="ChEBI" id="CHEBI:57783"/>
        <dbReference type="ChEBI" id="CHEBI:58349"/>
        <dbReference type="ChEBI" id="CHEBI:65264"/>
        <dbReference type="ChEBI" id="CHEBI:78472"/>
    </reaction>
    <physiologicalReaction direction="left-to-right" evidence="33">
        <dbReference type="Rhea" id="RHEA:41881"/>
    </physiologicalReaction>
</comment>
<comment type="catalytic activity">
    <reaction evidence="18">
        <text>(3R)-hydroxyhexadecanoyl-[ACP] = (2E)-hexadecenoyl-[ACP] + H2O</text>
        <dbReference type="Rhea" id="RHEA:41908"/>
        <dbReference type="Rhea" id="RHEA-COMP:9650"/>
        <dbReference type="Rhea" id="RHEA-COMP:9651"/>
        <dbReference type="ChEBI" id="CHEBI:15377"/>
        <dbReference type="ChEBI" id="CHEBI:78480"/>
        <dbReference type="ChEBI" id="CHEBI:78481"/>
    </reaction>
    <physiologicalReaction direction="left-to-right" evidence="18">
        <dbReference type="Rhea" id="RHEA:41909"/>
    </physiologicalReaction>
</comment>
<dbReference type="Pfam" id="PF00975">
    <property type="entry name" value="Thioesterase"/>
    <property type="match status" value="1"/>
</dbReference>
<dbReference type="SUPFAM" id="SSF50129">
    <property type="entry name" value="GroES-like"/>
    <property type="match status" value="1"/>
</dbReference>
<evidence type="ECO:0000256" key="43">
    <source>
        <dbReference type="ARBA" id="ARBA00049109"/>
    </source>
</evidence>
<dbReference type="InterPro" id="IPR001227">
    <property type="entry name" value="Ac_transferase_dom_sf"/>
</dbReference>
<dbReference type="Gene3D" id="3.40.50.720">
    <property type="entry name" value="NAD(P)-binding Rossmann-like Domain"/>
    <property type="match status" value="3"/>
</dbReference>
<evidence type="ECO:0000256" key="14">
    <source>
        <dbReference type="ARBA" id="ARBA00023388"/>
    </source>
</evidence>
<dbReference type="InterPro" id="IPR049552">
    <property type="entry name" value="PKS_DH_N"/>
</dbReference>
<dbReference type="SMART" id="SM00829">
    <property type="entry name" value="PKS_ER"/>
    <property type="match status" value="1"/>
</dbReference>
<accession>A0A2C5ZH79</accession>
<dbReference type="InterPro" id="IPR001031">
    <property type="entry name" value="Thioesterase"/>
</dbReference>
<evidence type="ECO:0000256" key="33">
    <source>
        <dbReference type="ARBA" id="ARBA00048281"/>
    </source>
</evidence>
<comment type="catalytic activity">
    <reaction evidence="14">
        <text>(3R)-hydroxydecanoyl-[ACP] = (2E)-decenoyl-[ACP] + H2O</text>
        <dbReference type="Rhea" id="RHEA:41860"/>
        <dbReference type="Rhea" id="RHEA-COMP:9638"/>
        <dbReference type="Rhea" id="RHEA-COMP:9639"/>
        <dbReference type="ChEBI" id="CHEBI:15377"/>
        <dbReference type="ChEBI" id="CHEBI:78466"/>
        <dbReference type="ChEBI" id="CHEBI:78467"/>
    </reaction>
    <physiologicalReaction direction="left-to-right" evidence="14">
        <dbReference type="Rhea" id="RHEA:41861"/>
    </physiologicalReaction>
</comment>
<feature type="active site" description="Proton acceptor; for dehydratase activity" evidence="51">
    <location>
        <position position="929"/>
    </location>
</feature>
<comment type="caution">
    <text evidence="56">The sequence shown here is derived from an EMBL/GenBank/DDBJ whole genome shotgun (WGS) entry which is preliminary data.</text>
</comment>
<dbReference type="InterPro" id="IPR029058">
    <property type="entry name" value="AB_hydrolase_fold"/>
</dbReference>
<dbReference type="Gene3D" id="1.10.1200.10">
    <property type="entry name" value="ACP-like"/>
    <property type="match status" value="1"/>
</dbReference>
<comment type="catalytic activity">
    <reaction evidence="38">
        <text>a 2,3-saturated acyl-[ACP] + NADP(+) = a (2E)-enoyl-[ACP] + NADPH + H(+)</text>
        <dbReference type="Rhea" id="RHEA:22564"/>
        <dbReference type="Rhea" id="RHEA-COMP:9925"/>
        <dbReference type="Rhea" id="RHEA-COMP:9926"/>
        <dbReference type="ChEBI" id="CHEBI:15378"/>
        <dbReference type="ChEBI" id="CHEBI:57783"/>
        <dbReference type="ChEBI" id="CHEBI:58349"/>
        <dbReference type="ChEBI" id="CHEBI:78784"/>
        <dbReference type="ChEBI" id="CHEBI:78785"/>
        <dbReference type="EC" id="1.3.1.39"/>
    </reaction>
    <physiologicalReaction direction="right-to-left" evidence="38">
        <dbReference type="Rhea" id="RHEA:22566"/>
    </physiologicalReaction>
</comment>
<dbReference type="SUPFAM" id="SSF51735">
    <property type="entry name" value="NAD(P)-binding Rossmann-fold domains"/>
    <property type="match status" value="3"/>
</dbReference>
<evidence type="ECO:0000256" key="48">
    <source>
        <dbReference type="ARBA" id="ARBA00049449"/>
    </source>
</evidence>
<comment type="catalytic activity">
    <reaction evidence="31">
        <text>acetyl-[ACP] + malonyl-[ACP] + H(+) = 3-oxobutanoyl-[ACP] + holo-[ACP] + CO2</text>
        <dbReference type="Rhea" id="RHEA:41800"/>
        <dbReference type="Rhea" id="RHEA-COMP:9621"/>
        <dbReference type="Rhea" id="RHEA-COMP:9623"/>
        <dbReference type="Rhea" id="RHEA-COMP:9625"/>
        <dbReference type="Rhea" id="RHEA-COMP:9685"/>
        <dbReference type="ChEBI" id="CHEBI:15378"/>
        <dbReference type="ChEBI" id="CHEBI:16526"/>
        <dbReference type="ChEBI" id="CHEBI:64479"/>
        <dbReference type="ChEBI" id="CHEBI:78446"/>
        <dbReference type="ChEBI" id="CHEBI:78449"/>
        <dbReference type="ChEBI" id="CHEBI:78450"/>
    </reaction>
    <physiologicalReaction direction="left-to-right" evidence="31">
        <dbReference type="Rhea" id="RHEA:41801"/>
    </physiologicalReaction>
</comment>
<comment type="catalytic activity">
    <reaction evidence="19">
        <text>(3R)-hydroxybutanoyl-[ACP] = (2E)-butenoyl-[ACP] + H2O</text>
        <dbReference type="Rhea" id="RHEA:41808"/>
        <dbReference type="Rhea" id="RHEA-COMP:9626"/>
        <dbReference type="Rhea" id="RHEA-COMP:9627"/>
        <dbReference type="ChEBI" id="CHEBI:15377"/>
        <dbReference type="ChEBI" id="CHEBI:78451"/>
        <dbReference type="ChEBI" id="CHEBI:78453"/>
    </reaction>
    <physiologicalReaction direction="left-to-right" evidence="19">
        <dbReference type="Rhea" id="RHEA:41809"/>
    </physiologicalReaction>
</comment>
<evidence type="ECO:0000256" key="47">
    <source>
        <dbReference type="ARBA" id="ARBA00049422"/>
    </source>
</evidence>
<evidence type="ECO:0000256" key="46">
    <source>
        <dbReference type="ARBA" id="ARBA00049414"/>
    </source>
</evidence>
<evidence type="ECO:0000259" key="54">
    <source>
        <dbReference type="PROSITE" id="PS52004"/>
    </source>
</evidence>
<dbReference type="PANTHER" id="PTHR43775">
    <property type="entry name" value="FATTY ACID SYNTHASE"/>
    <property type="match status" value="1"/>
</dbReference>
<evidence type="ECO:0000256" key="31">
    <source>
        <dbReference type="ARBA" id="ARBA00047961"/>
    </source>
</evidence>
<keyword evidence="8" id="KW-0560">Oxidoreductase</keyword>
<dbReference type="Proteomes" id="UP000226431">
    <property type="component" value="Unassembled WGS sequence"/>
</dbReference>
<comment type="catalytic activity">
    <reaction evidence="12">
        <text>(3R)-hydroxydodecanoyl-[ACP] = (2E)-dodecenoyl-[ACP] + H2O</text>
        <dbReference type="Rhea" id="RHEA:41876"/>
        <dbReference type="Rhea" id="RHEA-COMP:9642"/>
        <dbReference type="Rhea" id="RHEA-COMP:9643"/>
        <dbReference type="ChEBI" id="CHEBI:15377"/>
        <dbReference type="ChEBI" id="CHEBI:78470"/>
        <dbReference type="ChEBI" id="CHEBI:78472"/>
    </reaction>
    <physiologicalReaction direction="left-to-right" evidence="12">
        <dbReference type="Rhea" id="RHEA:41877"/>
    </physiologicalReaction>
</comment>
<dbReference type="Pfam" id="PF00107">
    <property type="entry name" value="ADH_zinc_N"/>
    <property type="match status" value="1"/>
</dbReference>
<dbReference type="InterPro" id="IPR036736">
    <property type="entry name" value="ACP-like_sf"/>
</dbReference>
<evidence type="ECO:0000256" key="1">
    <source>
        <dbReference type="ARBA" id="ARBA00005189"/>
    </source>
</evidence>
<dbReference type="InterPro" id="IPR014030">
    <property type="entry name" value="Ketoacyl_synth_N"/>
</dbReference>
<evidence type="ECO:0000256" key="30">
    <source>
        <dbReference type="ARBA" id="ARBA00047953"/>
    </source>
</evidence>
<dbReference type="InterPro" id="IPR014043">
    <property type="entry name" value="Acyl_transferase_dom"/>
</dbReference>
<evidence type="ECO:0000256" key="26">
    <source>
        <dbReference type="ARBA" id="ARBA00047500"/>
    </source>
</evidence>
<comment type="catalytic activity">
    <reaction evidence="13">
        <text>(3R)-hydroxyhexanoyl-[ACP] = (2E)-hexenoyl-[ACP] + H2O</text>
        <dbReference type="Rhea" id="RHEA:41828"/>
        <dbReference type="Rhea" id="RHEA-COMP:9630"/>
        <dbReference type="Rhea" id="RHEA-COMP:9631"/>
        <dbReference type="ChEBI" id="CHEBI:15377"/>
        <dbReference type="ChEBI" id="CHEBI:78457"/>
        <dbReference type="ChEBI" id="CHEBI:78458"/>
    </reaction>
    <physiologicalReaction direction="left-to-right" evidence="13">
        <dbReference type="Rhea" id="RHEA:41829"/>
    </physiologicalReaction>
</comment>
<dbReference type="GO" id="GO:0141148">
    <property type="term" value="F:enoyl-[acyl-carrier-protein] reductase (NADPH) activity"/>
    <property type="evidence" value="ECO:0007669"/>
    <property type="project" value="UniProtKB-EC"/>
</dbReference>
<protein>
    <submittedName>
        <fullName evidence="56">Uncharacterized protein</fullName>
    </submittedName>
</protein>
<dbReference type="SMART" id="SM00827">
    <property type="entry name" value="PKS_AT"/>
    <property type="match status" value="1"/>
</dbReference>
<keyword evidence="5" id="KW-0702">S-nitrosylation</keyword>
<dbReference type="OrthoDB" id="5334845at2759"/>
<evidence type="ECO:0000256" key="44">
    <source>
        <dbReference type="ARBA" id="ARBA00049171"/>
    </source>
</evidence>
<dbReference type="GO" id="GO:0016297">
    <property type="term" value="F:fatty acyl-[ACP] hydrolase activity"/>
    <property type="evidence" value="ECO:0007669"/>
    <property type="project" value="UniProtKB-EC"/>
</dbReference>
<dbReference type="Pfam" id="PF08240">
    <property type="entry name" value="ADH_N"/>
    <property type="match status" value="1"/>
</dbReference>
<comment type="catalytic activity">
    <reaction evidence="41">
        <text>3-oxotetradecanoyl-[ACP] + NADPH + H(+) = (3R)-hydroxytetradecanoyl-[ACP] + NADP(+)</text>
        <dbReference type="Rhea" id="RHEA:41888"/>
        <dbReference type="Rhea" id="RHEA-COMP:9645"/>
        <dbReference type="Rhea" id="RHEA-COMP:9646"/>
        <dbReference type="ChEBI" id="CHEBI:15378"/>
        <dbReference type="ChEBI" id="CHEBI:57783"/>
        <dbReference type="ChEBI" id="CHEBI:58349"/>
        <dbReference type="ChEBI" id="CHEBI:78473"/>
        <dbReference type="ChEBI" id="CHEBI:78474"/>
    </reaction>
    <physiologicalReaction direction="left-to-right" evidence="41">
        <dbReference type="Rhea" id="RHEA:41889"/>
    </physiologicalReaction>
</comment>
<dbReference type="Pfam" id="PF16197">
    <property type="entry name" value="KAsynt_C_assoc"/>
    <property type="match status" value="1"/>
</dbReference>
<dbReference type="SUPFAM" id="SSF47336">
    <property type="entry name" value="ACP-like"/>
    <property type="match status" value="1"/>
</dbReference>
<evidence type="ECO:0000259" key="53">
    <source>
        <dbReference type="PROSITE" id="PS50075"/>
    </source>
</evidence>
<evidence type="ECO:0000256" key="18">
    <source>
        <dbReference type="ARBA" id="ARBA00023401"/>
    </source>
</evidence>
<comment type="catalytic activity">
    <reaction evidence="34">
        <text>tetradecanoyl-[ACP] + H2O = tetradecanoate + holo-[ACP] + H(+)</text>
        <dbReference type="Rhea" id="RHEA:30123"/>
        <dbReference type="Rhea" id="RHEA-COMP:9648"/>
        <dbReference type="Rhea" id="RHEA-COMP:9685"/>
        <dbReference type="ChEBI" id="CHEBI:15377"/>
        <dbReference type="ChEBI" id="CHEBI:15378"/>
        <dbReference type="ChEBI" id="CHEBI:30807"/>
        <dbReference type="ChEBI" id="CHEBI:64479"/>
        <dbReference type="ChEBI" id="CHEBI:78477"/>
        <dbReference type="EC" id="3.1.2.14"/>
    </reaction>
    <physiologicalReaction direction="left-to-right" evidence="34">
        <dbReference type="Rhea" id="RHEA:30124"/>
    </physiologicalReaction>
</comment>
<dbReference type="InterPro" id="IPR011032">
    <property type="entry name" value="GroES-like_sf"/>
</dbReference>
<comment type="catalytic activity">
    <reaction evidence="45">
        <text>3-oxododecanoyl-[ACP] + NADPH + H(+) = (3R)-hydroxydodecanoyl-[ACP] + NADP(+)</text>
        <dbReference type="Rhea" id="RHEA:41872"/>
        <dbReference type="Rhea" id="RHEA-COMP:9641"/>
        <dbReference type="Rhea" id="RHEA-COMP:9642"/>
        <dbReference type="ChEBI" id="CHEBI:15378"/>
        <dbReference type="ChEBI" id="CHEBI:57783"/>
        <dbReference type="ChEBI" id="CHEBI:58349"/>
        <dbReference type="ChEBI" id="CHEBI:78469"/>
        <dbReference type="ChEBI" id="CHEBI:78470"/>
    </reaction>
    <physiologicalReaction direction="left-to-right" evidence="45">
        <dbReference type="Rhea" id="RHEA:41873"/>
    </physiologicalReaction>
</comment>
<dbReference type="InterPro" id="IPR009081">
    <property type="entry name" value="PP-bd_ACP"/>
</dbReference>
<comment type="catalytic activity">
    <reaction evidence="24">
        <text>3-oxodecanoyl-[ACP] + NADPH + H(+) = (3R)-hydroxydecanoyl-[ACP] + NADP(+)</text>
        <dbReference type="Rhea" id="RHEA:41856"/>
        <dbReference type="Rhea" id="RHEA-COMP:9637"/>
        <dbReference type="Rhea" id="RHEA-COMP:9638"/>
        <dbReference type="ChEBI" id="CHEBI:15378"/>
        <dbReference type="ChEBI" id="CHEBI:57783"/>
        <dbReference type="ChEBI" id="CHEBI:58349"/>
        <dbReference type="ChEBI" id="CHEBI:78464"/>
        <dbReference type="ChEBI" id="CHEBI:78466"/>
    </reaction>
    <physiologicalReaction direction="left-to-right" evidence="24">
        <dbReference type="Rhea" id="RHEA:41857"/>
    </physiologicalReaction>
</comment>
<evidence type="ECO:0000256" key="52">
    <source>
        <dbReference type="SAM" id="MobiDB-lite"/>
    </source>
</evidence>
<evidence type="ECO:0000256" key="15">
    <source>
        <dbReference type="ARBA" id="ARBA00023394"/>
    </source>
</evidence>
<evidence type="ECO:0000256" key="41">
    <source>
        <dbReference type="ARBA" id="ARBA00048935"/>
    </source>
</evidence>
<comment type="catalytic activity">
    <reaction evidence="30">
        <text>3-oxobutanoyl-[ACP] + NADPH + H(+) = (3R)-hydroxybutanoyl-[ACP] + NADP(+)</text>
        <dbReference type="Rhea" id="RHEA:41804"/>
        <dbReference type="Rhea" id="RHEA-COMP:9625"/>
        <dbReference type="Rhea" id="RHEA-COMP:9626"/>
        <dbReference type="ChEBI" id="CHEBI:15378"/>
        <dbReference type="ChEBI" id="CHEBI:57783"/>
        <dbReference type="ChEBI" id="CHEBI:58349"/>
        <dbReference type="ChEBI" id="CHEBI:78450"/>
        <dbReference type="ChEBI" id="CHEBI:78451"/>
    </reaction>
    <physiologicalReaction direction="left-to-right" evidence="30">
        <dbReference type="Rhea" id="RHEA:41805"/>
    </physiologicalReaction>
</comment>
<dbReference type="SUPFAM" id="SSF55048">
    <property type="entry name" value="Probable ACP-binding domain of malonyl-CoA ACP transacylase"/>
    <property type="match status" value="1"/>
</dbReference>
<dbReference type="EMBL" id="NJES01000057">
    <property type="protein sequence ID" value="PHH79082.1"/>
    <property type="molecule type" value="Genomic_DNA"/>
</dbReference>
<keyword evidence="6" id="KW-0521">NADP</keyword>
<dbReference type="GO" id="GO:0004316">
    <property type="term" value="F:3-oxoacyl-[acyl-carrier-protein] reductase (NADPH) activity"/>
    <property type="evidence" value="ECO:0007669"/>
    <property type="project" value="UniProtKB-EC"/>
</dbReference>
<comment type="catalytic activity">
    <reaction evidence="49">
        <text>(2E)-decenoyl-[ACP] + NADPH + H(+) = decanoyl-[ACP] + NADP(+)</text>
        <dbReference type="Rhea" id="RHEA:41864"/>
        <dbReference type="Rhea" id="RHEA-COMP:9639"/>
        <dbReference type="Rhea" id="RHEA-COMP:9640"/>
        <dbReference type="ChEBI" id="CHEBI:15378"/>
        <dbReference type="ChEBI" id="CHEBI:57783"/>
        <dbReference type="ChEBI" id="CHEBI:58349"/>
        <dbReference type="ChEBI" id="CHEBI:78467"/>
        <dbReference type="ChEBI" id="CHEBI:78468"/>
    </reaction>
    <physiologicalReaction direction="left-to-right" evidence="49">
        <dbReference type="Rhea" id="RHEA:41865"/>
    </physiologicalReaction>
</comment>
<dbReference type="InterPro" id="IPR013149">
    <property type="entry name" value="ADH-like_C"/>
</dbReference>
<dbReference type="Gene3D" id="3.10.129.110">
    <property type="entry name" value="Polyketide synthase dehydratase"/>
    <property type="match status" value="1"/>
</dbReference>
<comment type="catalytic activity">
    <reaction evidence="22">
        <text>hexanoyl-[ACP] + malonyl-[ACP] + H(+) = 3-oxooctanoyl-[ACP] + holo-[ACP] + CO2</text>
        <dbReference type="Rhea" id="RHEA:41836"/>
        <dbReference type="Rhea" id="RHEA-COMP:9623"/>
        <dbReference type="Rhea" id="RHEA-COMP:9632"/>
        <dbReference type="Rhea" id="RHEA-COMP:9633"/>
        <dbReference type="Rhea" id="RHEA-COMP:9685"/>
        <dbReference type="ChEBI" id="CHEBI:15378"/>
        <dbReference type="ChEBI" id="CHEBI:16526"/>
        <dbReference type="ChEBI" id="CHEBI:64479"/>
        <dbReference type="ChEBI" id="CHEBI:78449"/>
        <dbReference type="ChEBI" id="CHEBI:78459"/>
        <dbReference type="ChEBI" id="CHEBI:78460"/>
    </reaction>
    <physiologicalReaction direction="left-to-right" evidence="22">
        <dbReference type="Rhea" id="RHEA:41837"/>
    </physiologicalReaction>
</comment>
<comment type="catalytic activity">
    <reaction evidence="28">
        <text>(2E)-hexadecenoyl-[ACP] + NADPH + H(+) = hexadecanoyl-[ACP] + NADP(+)</text>
        <dbReference type="Rhea" id="RHEA:41912"/>
        <dbReference type="Rhea" id="RHEA-COMP:9651"/>
        <dbReference type="Rhea" id="RHEA-COMP:9652"/>
        <dbReference type="ChEBI" id="CHEBI:15378"/>
        <dbReference type="ChEBI" id="CHEBI:57783"/>
        <dbReference type="ChEBI" id="CHEBI:58349"/>
        <dbReference type="ChEBI" id="CHEBI:78481"/>
        <dbReference type="ChEBI" id="CHEBI:78483"/>
    </reaction>
    <physiologicalReaction direction="left-to-right" evidence="28">
        <dbReference type="Rhea" id="RHEA:41913"/>
    </physiologicalReaction>
</comment>
<dbReference type="Gene3D" id="3.30.70.3290">
    <property type="match status" value="1"/>
</dbReference>
<comment type="catalytic activity">
    <reaction evidence="27">
        <text>dodecanoyl-[ACP] + malonyl-[ACP] + H(+) = 3-oxotetradecanoyl-[ACP] + holo-[ACP] + CO2</text>
        <dbReference type="Rhea" id="RHEA:41884"/>
        <dbReference type="Rhea" id="RHEA-COMP:9623"/>
        <dbReference type="Rhea" id="RHEA-COMP:9644"/>
        <dbReference type="Rhea" id="RHEA-COMP:9645"/>
        <dbReference type="Rhea" id="RHEA-COMP:9685"/>
        <dbReference type="ChEBI" id="CHEBI:15378"/>
        <dbReference type="ChEBI" id="CHEBI:16526"/>
        <dbReference type="ChEBI" id="CHEBI:64479"/>
        <dbReference type="ChEBI" id="CHEBI:65264"/>
        <dbReference type="ChEBI" id="CHEBI:78449"/>
        <dbReference type="ChEBI" id="CHEBI:78473"/>
    </reaction>
    <physiologicalReaction direction="left-to-right" evidence="27">
        <dbReference type="Rhea" id="RHEA:41885"/>
    </physiologicalReaction>
</comment>
<keyword evidence="57" id="KW-1185">Reference proteome</keyword>
<dbReference type="Pfam" id="PF00698">
    <property type="entry name" value="Acyl_transf_1"/>
    <property type="match status" value="1"/>
</dbReference>
<dbReference type="Pfam" id="PF21089">
    <property type="entry name" value="PKS_DH_N"/>
    <property type="match status" value="1"/>
</dbReference>
<evidence type="ECO:0000256" key="35">
    <source>
        <dbReference type="ARBA" id="ARBA00048420"/>
    </source>
</evidence>
<evidence type="ECO:0000256" key="32">
    <source>
        <dbReference type="ARBA" id="ARBA00048051"/>
    </source>
</evidence>
<comment type="function">
    <text evidence="20">Fatty acid synthetase is a multifunctional enzyme that catalyzes the de novo biosynthesis of long-chain saturated fatty acids starting from acetyl-CoA and malonyl-CoA in the presence of NADPH. This multifunctional protein contains 7 catalytic activities and a site for the binding of the prosthetic group 4'-phosphopantetheine of the acyl carrier protein ([ACP]) domain.</text>
</comment>
<dbReference type="PROSITE" id="PS50075">
    <property type="entry name" value="CARRIER"/>
    <property type="match status" value="1"/>
</dbReference>
<dbReference type="GO" id="GO:0004313">
    <property type="term" value="F:[acyl-carrier-protein] S-acetyltransferase activity"/>
    <property type="evidence" value="ECO:0007669"/>
    <property type="project" value="UniProtKB-EC"/>
</dbReference>
<dbReference type="SMART" id="SM00826">
    <property type="entry name" value="PKS_DH"/>
    <property type="match status" value="1"/>
</dbReference>
<dbReference type="InterPro" id="IPR036291">
    <property type="entry name" value="NAD(P)-bd_dom_sf"/>
</dbReference>
<evidence type="ECO:0000256" key="23">
    <source>
        <dbReference type="ARBA" id="ARBA00047400"/>
    </source>
</evidence>
<evidence type="ECO:0000256" key="24">
    <source>
        <dbReference type="ARBA" id="ARBA00047440"/>
    </source>
</evidence>
<dbReference type="PROSITE" id="PS52004">
    <property type="entry name" value="KS3_2"/>
    <property type="match status" value="1"/>
</dbReference>
<keyword evidence="2" id="KW-0596">Phosphopantetheine</keyword>
<evidence type="ECO:0000256" key="4">
    <source>
        <dbReference type="ARBA" id="ARBA00022679"/>
    </source>
</evidence>
<dbReference type="GO" id="GO:0005886">
    <property type="term" value="C:plasma membrane"/>
    <property type="evidence" value="ECO:0007669"/>
    <property type="project" value="TreeGrafter"/>
</dbReference>
<evidence type="ECO:0000256" key="25">
    <source>
        <dbReference type="ARBA" id="ARBA00047451"/>
    </source>
</evidence>
<evidence type="ECO:0000256" key="42">
    <source>
        <dbReference type="ARBA" id="ARBA00049019"/>
    </source>
</evidence>
<evidence type="ECO:0000256" key="51">
    <source>
        <dbReference type="PROSITE-ProRule" id="PRU01363"/>
    </source>
</evidence>
<dbReference type="Gene3D" id="3.40.50.1820">
    <property type="entry name" value="alpha/beta hydrolase"/>
    <property type="match status" value="1"/>
</dbReference>
<dbReference type="InterPro" id="IPR016035">
    <property type="entry name" value="Acyl_Trfase/lysoPLipase"/>
</dbReference>
<comment type="catalytic activity">
    <reaction evidence="23">
        <text>a (3R)-hydroxyacyl-[ACP] + NADP(+) = a 3-oxoacyl-[ACP] + NADPH + H(+)</text>
        <dbReference type="Rhea" id="RHEA:17397"/>
        <dbReference type="Rhea" id="RHEA-COMP:9916"/>
        <dbReference type="Rhea" id="RHEA-COMP:9945"/>
        <dbReference type="ChEBI" id="CHEBI:15378"/>
        <dbReference type="ChEBI" id="CHEBI:57783"/>
        <dbReference type="ChEBI" id="CHEBI:58349"/>
        <dbReference type="ChEBI" id="CHEBI:78776"/>
        <dbReference type="ChEBI" id="CHEBI:78827"/>
        <dbReference type="EC" id="1.1.1.100"/>
    </reaction>
    <physiologicalReaction direction="right-to-left" evidence="23">
        <dbReference type="Rhea" id="RHEA:17399"/>
    </physiologicalReaction>
</comment>
<name>A0A2C5ZH79_9HYPO</name>
<dbReference type="SMART" id="SM00822">
    <property type="entry name" value="PKS_KR"/>
    <property type="match status" value="1"/>
</dbReference>
<evidence type="ECO:0000313" key="57">
    <source>
        <dbReference type="Proteomes" id="UP000226431"/>
    </source>
</evidence>
<evidence type="ECO:0000256" key="29">
    <source>
        <dbReference type="ARBA" id="ARBA00047897"/>
    </source>
</evidence>
<comment type="catalytic activity">
    <reaction evidence="26">
        <text>(2E)-butenoyl-[ACP] + NADPH + H(+) = butanoyl-[ACP] + NADP(+)</text>
        <dbReference type="Rhea" id="RHEA:41812"/>
        <dbReference type="Rhea" id="RHEA-COMP:9627"/>
        <dbReference type="Rhea" id="RHEA-COMP:9628"/>
        <dbReference type="ChEBI" id="CHEBI:15378"/>
        <dbReference type="ChEBI" id="CHEBI:57783"/>
        <dbReference type="ChEBI" id="CHEBI:58349"/>
        <dbReference type="ChEBI" id="CHEBI:78453"/>
        <dbReference type="ChEBI" id="CHEBI:78454"/>
    </reaction>
    <physiologicalReaction direction="left-to-right" evidence="26">
        <dbReference type="Rhea" id="RHEA:41813"/>
    </physiologicalReaction>
</comment>
<feature type="domain" description="PKS/mFAS DH" evidence="55">
    <location>
        <begin position="897"/>
        <end position="1191"/>
    </location>
</feature>
<dbReference type="Pfam" id="PF08659">
    <property type="entry name" value="KR"/>
    <property type="match status" value="1"/>
</dbReference>
<dbReference type="InterPro" id="IPR013968">
    <property type="entry name" value="PKS_KR"/>
</dbReference>
<dbReference type="InterPro" id="IPR032821">
    <property type="entry name" value="PKS_assoc"/>
</dbReference>
<comment type="catalytic activity">
    <reaction evidence="46">
        <text>3-oxohexadecanoyl-[ACP] + NADPH + H(+) = (3R)-hydroxyhexadecanoyl-[ACP] + NADP(+)</text>
        <dbReference type="Rhea" id="RHEA:41904"/>
        <dbReference type="Rhea" id="RHEA-COMP:9649"/>
        <dbReference type="Rhea" id="RHEA-COMP:9650"/>
        <dbReference type="ChEBI" id="CHEBI:15378"/>
        <dbReference type="ChEBI" id="CHEBI:57783"/>
        <dbReference type="ChEBI" id="CHEBI:58349"/>
        <dbReference type="ChEBI" id="CHEBI:78478"/>
        <dbReference type="ChEBI" id="CHEBI:78480"/>
    </reaction>
    <physiologicalReaction direction="left-to-right" evidence="46">
        <dbReference type="Rhea" id="RHEA:41905"/>
    </physiologicalReaction>
</comment>
<evidence type="ECO:0000256" key="37">
    <source>
        <dbReference type="ARBA" id="ARBA00048571"/>
    </source>
</evidence>
<dbReference type="InterPro" id="IPR020807">
    <property type="entry name" value="PKS_DH"/>
</dbReference>
<dbReference type="Pfam" id="PF02801">
    <property type="entry name" value="Ketoacyl-synt_C"/>
    <property type="match status" value="1"/>
</dbReference>
<dbReference type="InterPro" id="IPR042104">
    <property type="entry name" value="PKS_dehydratase_sf"/>
</dbReference>
<dbReference type="PROSITE" id="PS52019">
    <property type="entry name" value="PKS_MFAS_DH"/>
    <property type="match status" value="1"/>
</dbReference>
<evidence type="ECO:0000259" key="55">
    <source>
        <dbReference type="PROSITE" id="PS52019"/>
    </source>
</evidence>
<dbReference type="InterPro" id="IPR050091">
    <property type="entry name" value="PKS_NRPS_Biosynth_Enz"/>
</dbReference>
<dbReference type="InterPro" id="IPR049900">
    <property type="entry name" value="PKS_mFAS_DH"/>
</dbReference>
<evidence type="ECO:0000256" key="7">
    <source>
        <dbReference type="ARBA" id="ARBA00022898"/>
    </source>
</evidence>
<feature type="compositionally biased region" description="Basic residues" evidence="52">
    <location>
        <begin position="887"/>
        <end position="896"/>
    </location>
</feature>
<comment type="catalytic activity">
    <reaction evidence="47">
        <text>3-oxooctanoyl-[ACP] + NADPH + H(+) = (3R)-hydroxyoctanoyl-[ACP] + NADP(+)</text>
        <dbReference type="Rhea" id="RHEA:41840"/>
        <dbReference type="Rhea" id="RHEA-COMP:9633"/>
        <dbReference type="Rhea" id="RHEA-COMP:9634"/>
        <dbReference type="ChEBI" id="CHEBI:15378"/>
        <dbReference type="ChEBI" id="CHEBI:57783"/>
        <dbReference type="ChEBI" id="CHEBI:58349"/>
        <dbReference type="ChEBI" id="CHEBI:78460"/>
        <dbReference type="ChEBI" id="CHEBI:78461"/>
    </reaction>
    <physiologicalReaction direction="left-to-right" evidence="47">
        <dbReference type="Rhea" id="RHEA:41841"/>
    </physiologicalReaction>
</comment>
<keyword evidence="10" id="KW-0012">Acyltransferase</keyword>
<dbReference type="STRING" id="2004952.A0A2C5ZH79"/>
<evidence type="ECO:0000256" key="39">
    <source>
        <dbReference type="ARBA" id="ARBA00048691"/>
    </source>
</evidence>
<comment type="catalytic activity">
    <reaction evidence="16">
        <text>(3R)-hydroxytetradecanoyl-[ACP] = (2E)-tetradecenoyl-[ACP] + H2O</text>
        <dbReference type="Rhea" id="RHEA:41892"/>
        <dbReference type="Rhea" id="RHEA-COMP:9646"/>
        <dbReference type="Rhea" id="RHEA-COMP:9647"/>
        <dbReference type="ChEBI" id="CHEBI:15377"/>
        <dbReference type="ChEBI" id="CHEBI:78474"/>
        <dbReference type="ChEBI" id="CHEBI:78475"/>
    </reaction>
    <physiologicalReaction direction="left-to-right" evidence="16">
        <dbReference type="Rhea" id="RHEA:41893"/>
    </physiologicalReaction>
</comment>
<evidence type="ECO:0000256" key="40">
    <source>
        <dbReference type="ARBA" id="ARBA00048704"/>
    </source>
</evidence>
<evidence type="ECO:0000256" key="34">
    <source>
        <dbReference type="ARBA" id="ARBA00048289"/>
    </source>
</evidence>
<comment type="catalytic activity">
    <reaction evidence="35">
        <text>(2E)-octenoyl-[ACP] + NADPH + H(+) = octanoyl-[ACP] + NADP(+)</text>
        <dbReference type="Rhea" id="RHEA:41848"/>
        <dbReference type="Rhea" id="RHEA-COMP:9635"/>
        <dbReference type="Rhea" id="RHEA-COMP:9636"/>
        <dbReference type="ChEBI" id="CHEBI:15378"/>
        <dbReference type="ChEBI" id="CHEBI:57783"/>
        <dbReference type="ChEBI" id="CHEBI:58349"/>
        <dbReference type="ChEBI" id="CHEBI:78462"/>
        <dbReference type="ChEBI" id="CHEBI:78463"/>
    </reaction>
    <physiologicalReaction direction="left-to-right" evidence="35">
        <dbReference type="Rhea" id="RHEA:41849"/>
    </physiologicalReaction>
</comment>
<evidence type="ECO:0000256" key="9">
    <source>
        <dbReference type="ARBA" id="ARBA00023268"/>
    </source>
</evidence>
<comment type="catalytic activity">
    <reaction evidence="42">
        <text>(2E)-octadecenoyl-[ACP] + NADPH + H(+) = octadecanoyl-[ACP] + NADP(+)</text>
        <dbReference type="Rhea" id="RHEA:41928"/>
        <dbReference type="Rhea" id="RHEA-COMP:9655"/>
        <dbReference type="Rhea" id="RHEA-COMP:9656"/>
        <dbReference type="ChEBI" id="CHEBI:15378"/>
        <dbReference type="ChEBI" id="CHEBI:57783"/>
        <dbReference type="ChEBI" id="CHEBI:58349"/>
        <dbReference type="ChEBI" id="CHEBI:78489"/>
        <dbReference type="ChEBI" id="CHEBI:78495"/>
    </reaction>
    <physiologicalReaction direction="left-to-right" evidence="42">
        <dbReference type="Rhea" id="RHEA:41929"/>
    </physiologicalReaction>
</comment>
<comment type="catalytic activity">
    <reaction evidence="44">
        <text>(2E)-tetradecenoyl-[ACP] + NADPH + H(+) = tetradecanoyl-[ACP] + NADP(+)</text>
        <dbReference type="Rhea" id="RHEA:41896"/>
        <dbReference type="Rhea" id="RHEA-COMP:9647"/>
        <dbReference type="Rhea" id="RHEA-COMP:9648"/>
        <dbReference type="ChEBI" id="CHEBI:15378"/>
        <dbReference type="ChEBI" id="CHEBI:57783"/>
        <dbReference type="ChEBI" id="CHEBI:58349"/>
        <dbReference type="ChEBI" id="CHEBI:78475"/>
        <dbReference type="ChEBI" id="CHEBI:78477"/>
    </reaction>
    <physiologicalReaction direction="left-to-right" evidence="44">
        <dbReference type="Rhea" id="RHEA:41897"/>
    </physiologicalReaction>
</comment>
<feature type="domain" description="Carrier" evidence="53">
    <location>
        <begin position="2009"/>
        <end position="2083"/>
    </location>
</feature>
<sequence length="2275" mass="244943">MPPRQPIAIVGIGCRFPGPINSAPDLWQALTQSQDVISQVPPSRFDAPSLQDDDARKYGAIRSSRGGFLDDVHGFDAEFFGLYPAEANRMDPQHRLLLEASVHALEDSGTPLEDVAGSTTSVFVGAFMYDHLVMQSAADQRDTIGPYTAHGVVNFSLANRISHRLNLQGASVSLDSACSSSLVAVHLACESIWSGSCEGALAGGVNAILRPEGTMLLSMAGFLSPDGACKPFDAAANGYVRSEGVGVVYLKPLASAIRDGNDIYATIRGCHVNSDGYTADGYTVPNPQAQTTLLSTAYASAGLDPSMVGYVECHGPGTPVGDPVEAAAVGGHIGQASGRDEALWIGSVKGNLGHCEGASGIASFIKAALILRHGTIPPQTNHNNPNPIIDFGSLGLRIPRQMVPLPNRSGTRRIVGVNSFGAGGTNAHVILQEADPLSAPPALVHEPRVLIFSAKSLAALEHMSRNLLAHLQHHQPHLKDVVHTLAKRRSRHNHIAVIPVSHQQQLLDCLDHLGSGQPSKETLVLENQSEFPRIVFVFSGQGGQWIRMGQSLAEQEPIFRDSLLAFDTVFRSKAGFSIVDEISKPQGESRIDSTVVVQPATVALQIALARTLMSYGLKPEAIVGHSIGEVSAAHISGALTLEQAVTVIYERSQSQKRVAGLGSMLAVGLSSSEAHDVILSLDLDHDVAVAALNGPRTTIMTGDSTALHLIESHLKARQVFVRSVNVEVPYHSHFMDPLEHDLVESLATIRGVPTDIPLYSTVTASLEPGTHLDGHYWFDNVRKPVRYVETAAKLIDNGFNLFVEVGPHPVLLSGTREIAQAASRGISALPAMTRVSHVEPLARVLGAAYALGADVDISSFNGGAGRLLSLPLYPFQRKHYSSEHPEAKHRRLRRSRHPFDGGSTKLTDDGRAFVRLRASTGTSPFLAEHVAEGAILFPATAHIEAAYMAANEFLSLQDVCLRDVRFKRPLVLTSSQDYAPQVLLEITSEANEYAISTRPADASPSSEWRICSTGRIDSLTSRSPSPVPEAVPEALETVASRLRLGKALDVDEFYSTLEKSGLRYGDAFRGIKMLWHLGTEIYASVKLPSAQIREAARFRLHPALLDACMHASFAHMHRLGDSGIVYLPHHIETVNISACASGETDVLVHVKIHHHDGDSVRADARVYTESGRVVATMTAITFKRFTSASGPEPVAYEASLQEASLPAGGGIQDFDNILVLGDDSGEFASLARKAFPRASVSPRPASWISDFPKDFPLGPQTLILLAATGVHVCSSDASFEQLGTCIGTLLQLSRWVQDRQETPTLAVVVAGAFMAPLDSQCNPISAAIEAAVRVMANELPQMGIRVIDLPSNESDWPLQSVQEELLSTGGDLHDTVVALRPHGRFIRRITAVDADEHLESLPARGGKYSFELDPAGLLDKVVARRQAPTSLAPGEVAIQVHAASLNSVEVINMSEKSVSGVPSDQNLGLEVAGKVIEVGEDVINVQLGTNVMARVANGLSGYVTTDSRSVNEIPGNVTMAQAASIPVDYVTAFYALVHVGRLTRRDSVLVHAAAGGVGAVAIQIAKLYGARIFATADSPESRQWVVRQGVQDVFDSTSAYFHHDVKAATDDRGVDVVLNCHSGPLLNQTLACLAPFGRFIELGKTGMSPNMMEAFGENRSFMAVDISLMILHKPDLYSDLLASVCKLLETGELIPPPVAEHPITQLPETLKRPSPSEFIGKTVMTMSEDATVETLPPTRLRLRADRSYLVTGGASGLGLQMARFLSERGAKHVILASRTGPKKAEDEAVVRDMKNRGVVVKMEHVDVGNREAVAALFAKRDLPTIAGIIHCAGVAVDRHCYEMSLDDFWAAFNAKAIGAWNLHLATENMALEFFVLTSSSTSLVGSHGQLNYVAANQFLDSLALHRRANGLAGLSLKCGVLGDFAGMTAGSKDLLSLLRSQGWSVINLPLVLDALEHSILQGAKQRLIANIDWAKFLRAYPRLISDSAFAGLETQDDAASSDLSLWTLESIAEVLRERVAAIVGVDASRLSVTEKIDKYSFDSLTLTQIRSSILDEFRVSYPMVKLSEGKAMKEVAKEVAGQLGIVETGDEKKSTMNGEAGRGRLVLFPPMGAGASFFSDFLVDPPDDLDAVAVQLPERENRSQELVPLTMAEIVDGILSEIGTVKASDLFWGHSIGGLIAFETMTALRGQGKELPRLTVSGTLAPHLTHRLQKREAVLKLLNDGQDSAWSLAQQFRRDVPYMKGYRRDEVEMRLQTQITAFAARQDEMAYPDEG</sequence>
<comment type="catalytic activity">
    <reaction evidence="40">
        <text>hexadecanoyl-[ACP] + H2O = hexadecanoate + holo-[ACP] + H(+)</text>
        <dbReference type="Rhea" id="RHEA:41932"/>
        <dbReference type="Rhea" id="RHEA-COMP:9652"/>
        <dbReference type="Rhea" id="RHEA-COMP:9685"/>
        <dbReference type="ChEBI" id="CHEBI:7896"/>
        <dbReference type="ChEBI" id="CHEBI:15377"/>
        <dbReference type="ChEBI" id="CHEBI:15378"/>
        <dbReference type="ChEBI" id="CHEBI:64479"/>
        <dbReference type="ChEBI" id="CHEBI:78483"/>
        <dbReference type="EC" id="3.1.2.14"/>
    </reaction>
    <physiologicalReaction direction="left-to-right" evidence="40">
        <dbReference type="Rhea" id="RHEA:41933"/>
    </physiologicalReaction>
</comment>
<feature type="active site" description="Proton donor; for dehydratase activity" evidence="51">
    <location>
        <position position="1106"/>
    </location>
</feature>
<comment type="catalytic activity">
    <reaction evidence="37">
        <text>3-oxohexanoyl-[ACP] + NADPH + H(+) = (3R)-hydroxyhexanoyl-[ACP] + NADP(+)</text>
        <dbReference type="Rhea" id="RHEA:41824"/>
        <dbReference type="Rhea" id="RHEA-COMP:9629"/>
        <dbReference type="Rhea" id="RHEA-COMP:9630"/>
        <dbReference type="ChEBI" id="CHEBI:15378"/>
        <dbReference type="ChEBI" id="CHEBI:57783"/>
        <dbReference type="ChEBI" id="CHEBI:58349"/>
        <dbReference type="ChEBI" id="CHEBI:78456"/>
        <dbReference type="ChEBI" id="CHEBI:78457"/>
    </reaction>
    <physiologicalReaction direction="left-to-right" evidence="37">
        <dbReference type="Rhea" id="RHEA:41825"/>
    </physiologicalReaction>
</comment>
<feature type="region of interest" description="C-terminal hotdog fold" evidence="51">
    <location>
        <begin position="1043"/>
        <end position="1191"/>
    </location>
</feature>
<dbReference type="PANTHER" id="PTHR43775:SF37">
    <property type="entry name" value="SI:DKEY-61P9.11"/>
    <property type="match status" value="1"/>
</dbReference>
<comment type="catalytic activity">
    <reaction evidence="11">
        <text>(3R)-hydroxyoctanoyl-[ACP] = (2E)-octenoyl-[ACP] + H2O</text>
        <dbReference type="Rhea" id="RHEA:41844"/>
        <dbReference type="Rhea" id="RHEA-COMP:9634"/>
        <dbReference type="Rhea" id="RHEA-COMP:9635"/>
        <dbReference type="ChEBI" id="CHEBI:15377"/>
        <dbReference type="ChEBI" id="CHEBI:78461"/>
        <dbReference type="ChEBI" id="CHEBI:78462"/>
    </reaction>
    <physiologicalReaction direction="left-to-right" evidence="11">
        <dbReference type="Rhea" id="RHEA:41845"/>
    </physiologicalReaction>
</comment>
<dbReference type="SUPFAM" id="SSF53901">
    <property type="entry name" value="Thiolase-like"/>
    <property type="match status" value="1"/>
</dbReference>
<evidence type="ECO:0000256" key="13">
    <source>
        <dbReference type="ARBA" id="ARBA00023373"/>
    </source>
</evidence>
<evidence type="ECO:0000256" key="12">
    <source>
        <dbReference type="ARBA" id="ARBA00023351"/>
    </source>
</evidence>
<dbReference type="Gene3D" id="3.40.47.10">
    <property type="match status" value="1"/>
</dbReference>
<evidence type="ECO:0000256" key="36">
    <source>
        <dbReference type="ARBA" id="ARBA00048506"/>
    </source>
</evidence>
<dbReference type="GO" id="GO:0019171">
    <property type="term" value="F:(3R)-hydroxyacyl-[acyl-carrier-protein] dehydratase activity"/>
    <property type="evidence" value="ECO:0007669"/>
    <property type="project" value="UniProtKB-EC"/>
</dbReference>
<dbReference type="SMART" id="SM00825">
    <property type="entry name" value="PKS_KS"/>
    <property type="match status" value="1"/>
</dbReference>
<comment type="catalytic activity">
    <reaction evidence="32">
        <text>hexadecanoyl-[ACP] + malonyl-[ACP] + H(+) = 3-oxooctadecanoyl-[ACP] + holo-[ACP] + CO2</text>
        <dbReference type="Rhea" id="RHEA:41916"/>
        <dbReference type="Rhea" id="RHEA-COMP:9623"/>
        <dbReference type="Rhea" id="RHEA-COMP:9652"/>
        <dbReference type="Rhea" id="RHEA-COMP:9653"/>
        <dbReference type="Rhea" id="RHEA-COMP:9685"/>
        <dbReference type="ChEBI" id="CHEBI:15378"/>
        <dbReference type="ChEBI" id="CHEBI:16526"/>
        <dbReference type="ChEBI" id="CHEBI:64479"/>
        <dbReference type="ChEBI" id="CHEBI:78449"/>
        <dbReference type="ChEBI" id="CHEBI:78483"/>
        <dbReference type="ChEBI" id="CHEBI:78487"/>
    </reaction>
    <physiologicalReaction direction="left-to-right" evidence="32">
        <dbReference type="Rhea" id="RHEA:41917"/>
    </physiologicalReaction>
</comment>
<dbReference type="InterPro" id="IPR016039">
    <property type="entry name" value="Thiolase-like"/>
</dbReference>
<dbReference type="GO" id="GO:0004315">
    <property type="term" value="F:3-oxoacyl-[acyl-carrier-protein] synthase activity"/>
    <property type="evidence" value="ECO:0007669"/>
    <property type="project" value="UniProtKB-EC"/>
</dbReference>